<dbReference type="EMBL" id="BAABJO010000011">
    <property type="protein sequence ID" value="GAA5123119.1"/>
    <property type="molecule type" value="Genomic_DNA"/>
</dbReference>
<comment type="caution">
    <text evidence="2">The sequence shown here is derived from an EMBL/GenBank/DDBJ whole genome shotgun (WGS) entry which is preliminary data.</text>
</comment>
<name>A0ABP9NL68_9PSEU</name>
<gene>
    <name evidence="2" type="ORF">GCM10023320_34440</name>
</gene>
<keyword evidence="1" id="KW-0472">Membrane</keyword>
<proteinExistence type="predicted"/>
<sequence>MLDAARRAETLRPLLVLGAIALAMGLLCASPFAAAAGALDPNGLAVLAAALAGGVGLVVAASTVTRPLLRTVTTDGAPEH</sequence>
<feature type="transmembrane region" description="Helical" evidence="1">
    <location>
        <begin position="44"/>
        <end position="64"/>
    </location>
</feature>
<protein>
    <submittedName>
        <fullName evidence="2">Uncharacterized protein</fullName>
    </submittedName>
</protein>
<accession>A0ABP9NL68</accession>
<dbReference type="RefSeq" id="WP_345606159.1">
    <property type="nucleotide sequence ID" value="NZ_BAABJO010000011.1"/>
</dbReference>
<dbReference type="Proteomes" id="UP001500804">
    <property type="component" value="Unassembled WGS sequence"/>
</dbReference>
<evidence type="ECO:0000313" key="3">
    <source>
        <dbReference type="Proteomes" id="UP001500804"/>
    </source>
</evidence>
<evidence type="ECO:0000256" key="1">
    <source>
        <dbReference type="SAM" id="Phobius"/>
    </source>
</evidence>
<keyword evidence="1" id="KW-1133">Transmembrane helix</keyword>
<evidence type="ECO:0000313" key="2">
    <source>
        <dbReference type="EMBL" id="GAA5123119.1"/>
    </source>
</evidence>
<organism evidence="2 3">
    <name type="scientific">Pseudonocardia adelaidensis</name>
    <dbReference type="NCBI Taxonomy" id="648754"/>
    <lineage>
        <taxon>Bacteria</taxon>
        <taxon>Bacillati</taxon>
        <taxon>Actinomycetota</taxon>
        <taxon>Actinomycetes</taxon>
        <taxon>Pseudonocardiales</taxon>
        <taxon>Pseudonocardiaceae</taxon>
        <taxon>Pseudonocardia</taxon>
    </lineage>
</organism>
<keyword evidence="1" id="KW-0812">Transmembrane</keyword>
<keyword evidence="3" id="KW-1185">Reference proteome</keyword>
<reference evidence="3" key="1">
    <citation type="journal article" date="2019" name="Int. J. Syst. Evol. Microbiol.">
        <title>The Global Catalogue of Microorganisms (GCM) 10K type strain sequencing project: providing services to taxonomists for standard genome sequencing and annotation.</title>
        <authorList>
            <consortium name="The Broad Institute Genomics Platform"/>
            <consortium name="The Broad Institute Genome Sequencing Center for Infectious Disease"/>
            <person name="Wu L."/>
            <person name="Ma J."/>
        </authorList>
    </citation>
    <scope>NUCLEOTIDE SEQUENCE [LARGE SCALE GENOMIC DNA]</scope>
    <source>
        <strain evidence="3">JCM 18302</strain>
    </source>
</reference>